<dbReference type="InterPro" id="IPR044861">
    <property type="entry name" value="IPNS-like_FE2OG_OXY"/>
</dbReference>
<proteinExistence type="predicted"/>
<dbReference type="Gene3D" id="2.60.120.330">
    <property type="entry name" value="B-lactam Antibiotic, Isopenicillin N Synthase, Chain"/>
    <property type="match status" value="2"/>
</dbReference>
<dbReference type="Proteomes" id="UP000636709">
    <property type="component" value="Unassembled WGS sequence"/>
</dbReference>
<name>A0A835EPV2_9POAL</name>
<feature type="compositionally biased region" description="Basic and acidic residues" evidence="1">
    <location>
        <begin position="411"/>
        <end position="423"/>
    </location>
</feature>
<dbReference type="PROSITE" id="PS51471">
    <property type="entry name" value="FE2OG_OXY"/>
    <property type="match status" value="2"/>
</dbReference>
<dbReference type="OrthoDB" id="288590at2759"/>
<dbReference type="SUPFAM" id="SSF51197">
    <property type="entry name" value="Clavaminate synthase-like"/>
    <property type="match status" value="3"/>
</dbReference>
<dbReference type="InterPro" id="IPR027443">
    <property type="entry name" value="IPNS-like_sf"/>
</dbReference>
<dbReference type="Pfam" id="PF03171">
    <property type="entry name" value="2OG-FeII_Oxy"/>
    <property type="match status" value="2"/>
</dbReference>
<feature type="compositionally biased region" description="Basic residues" evidence="1">
    <location>
        <begin position="386"/>
        <end position="400"/>
    </location>
</feature>
<keyword evidence="4" id="KW-1185">Reference proteome</keyword>
<dbReference type="InterPro" id="IPR005123">
    <property type="entry name" value="Oxoglu/Fe-dep_dioxygenase_dom"/>
</dbReference>
<comment type="caution">
    <text evidence="3">The sequence shown here is derived from an EMBL/GenBank/DDBJ whole genome shotgun (WGS) entry which is preliminary data.</text>
</comment>
<dbReference type="InterPro" id="IPR050231">
    <property type="entry name" value="Iron_ascorbate_oxido_reductase"/>
</dbReference>
<evidence type="ECO:0000256" key="1">
    <source>
        <dbReference type="SAM" id="MobiDB-lite"/>
    </source>
</evidence>
<dbReference type="AlphaFoldDB" id="A0A835EPV2"/>
<reference evidence="3" key="1">
    <citation type="submission" date="2020-07" db="EMBL/GenBank/DDBJ databases">
        <title>Genome sequence and genetic diversity analysis of an under-domesticated orphan crop, white fonio (Digitaria exilis).</title>
        <authorList>
            <person name="Bennetzen J.L."/>
            <person name="Chen S."/>
            <person name="Ma X."/>
            <person name="Wang X."/>
            <person name="Yssel A.E.J."/>
            <person name="Chaluvadi S.R."/>
            <person name="Johnson M."/>
            <person name="Gangashetty P."/>
            <person name="Hamidou F."/>
            <person name="Sanogo M.D."/>
            <person name="Zwaenepoel A."/>
            <person name="Wallace J."/>
            <person name="Van De Peer Y."/>
            <person name="Van Deynze A."/>
        </authorList>
    </citation>
    <scope>NUCLEOTIDE SEQUENCE</scope>
    <source>
        <tissue evidence="3">Leaves</tissue>
    </source>
</reference>
<accession>A0A835EPV2</accession>
<protein>
    <recommendedName>
        <fullName evidence="2">Fe2OG dioxygenase domain-containing protein</fullName>
    </recommendedName>
</protein>
<evidence type="ECO:0000313" key="3">
    <source>
        <dbReference type="EMBL" id="KAF8702003.1"/>
    </source>
</evidence>
<evidence type="ECO:0000313" key="4">
    <source>
        <dbReference type="Proteomes" id="UP000636709"/>
    </source>
</evidence>
<dbReference type="EMBL" id="JACEFO010001795">
    <property type="protein sequence ID" value="KAF8702003.1"/>
    <property type="molecule type" value="Genomic_DNA"/>
</dbReference>
<evidence type="ECO:0000259" key="2">
    <source>
        <dbReference type="PROSITE" id="PS51471"/>
    </source>
</evidence>
<feature type="compositionally biased region" description="Basic and acidic residues" evidence="1">
    <location>
        <begin position="361"/>
        <end position="372"/>
    </location>
</feature>
<sequence>MADLNLTTHQSALHLTVSSASSVSSQFPERYLRITPYHYLLPPHLRGLEPGGLGWAEARATVTASMEAHGAVLVAHDALGAELRQRLFDHAAPELFAIPAKVKRSLVSGLIHGYIGPRPEAPVYESARVWEAAVDGTVVRDVAGVVWPHGNPADTIGEFAKNMLDLQKTVEAMILEGLGVGKEHIDSHLRSLNYSVRLSRYGSLAEMGNEMFMQAHKDCTVLSLLSQHNVDGLELQLNDGSWLAVPAEPDTFTVVAGDLLTVVTNGRVPTNVHRVRTPSDRERFSVQFESRPKYGWTVCPVDELVDEEHPRQYNPCNFDEYVDFRFMGDGRKSSHPLKSFCGVVKDEHQLAEATKRVKISEDDGLHGDDGHDQQGGPVLCGLKPGGARRRPRRLGTKKPHLGSARLGSAREPSRARPARELNELRNQQPGAAQRRPNNGTLAMVNLTEPDGRTAARRRFSVYPPLLCGAATGRSCAARSPSRFLPRSHLPTPSVQLLSDEATQQHMRASGLPSGVGLSLLEPSQLHDQQVNLRGLKPSGGPGWAEARAAVTASMVAHGAVLVAHDDALGAELRRRLFERAAPEFFAIPADVKRSLVSAPIHGYIGPRPKAPAYESSRTLCSDTIGAFAKDMLDLHKTLEKMILEGLGVGKERIDSHLRSLNYSARLSRYGSLAEMGNETFMQEHKDCNVLSLLVQHEVDGLELQVNDGSWLAVPAEPGAFAVVAGELLTVGAGERPPRQDAERPRAGLGAVRVEAKELVDEEHPRQYNTCNFDEYVDFRFGPPYRREPIRFDRFPTKPPRTAELESHVGVPRALTSLHSTYYNNLIRYLSPQCLPRTVSEDIASTATAGMISKVDLRGLKPGGPGWVEAQAALTASMEAHGAVLVAHDDALGADLRRRLFERAAPELFAIPADVKQSLVSGPTNRYIGPRPKAPAYESARVWDYSAVDGSVISEVAAVVWPHGNPADTIGAFAKNMLDLHKTLEAMILEGLGVGKERIDSHRPAAT</sequence>
<organism evidence="3 4">
    <name type="scientific">Digitaria exilis</name>
    <dbReference type="NCBI Taxonomy" id="1010633"/>
    <lineage>
        <taxon>Eukaryota</taxon>
        <taxon>Viridiplantae</taxon>
        <taxon>Streptophyta</taxon>
        <taxon>Embryophyta</taxon>
        <taxon>Tracheophyta</taxon>
        <taxon>Spermatophyta</taxon>
        <taxon>Magnoliopsida</taxon>
        <taxon>Liliopsida</taxon>
        <taxon>Poales</taxon>
        <taxon>Poaceae</taxon>
        <taxon>PACMAD clade</taxon>
        <taxon>Panicoideae</taxon>
        <taxon>Panicodae</taxon>
        <taxon>Paniceae</taxon>
        <taxon>Anthephorinae</taxon>
        <taxon>Digitaria</taxon>
    </lineage>
</organism>
<feature type="domain" description="Fe2OG dioxygenase" evidence="2">
    <location>
        <begin position="192"/>
        <end position="292"/>
    </location>
</feature>
<gene>
    <name evidence="3" type="ORF">HU200_033340</name>
</gene>
<dbReference type="PANTHER" id="PTHR47990">
    <property type="entry name" value="2-OXOGLUTARATE (2OG) AND FE(II)-DEPENDENT OXYGENASE SUPERFAMILY PROTEIN-RELATED"/>
    <property type="match status" value="1"/>
</dbReference>
<feature type="compositionally biased region" description="Polar residues" evidence="1">
    <location>
        <begin position="424"/>
        <end position="440"/>
    </location>
</feature>
<feature type="domain" description="Fe2OG dioxygenase" evidence="2">
    <location>
        <begin position="660"/>
        <end position="788"/>
    </location>
</feature>
<feature type="region of interest" description="Disordered" evidence="1">
    <location>
        <begin position="361"/>
        <end position="440"/>
    </location>
</feature>